<dbReference type="PANTHER" id="PTHR47326:SF1">
    <property type="entry name" value="HTH PSQ-TYPE DOMAIN-CONTAINING PROTEIN"/>
    <property type="match status" value="1"/>
</dbReference>
<reference evidence="2 3" key="1">
    <citation type="submission" date="2023-02" db="EMBL/GenBank/DDBJ databases">
        <title>LHISI_Scaffold_Assembly.</title>
        <authorList>
            <person name="Stuart O.P."/>
            <person name="Cleave R."/>
            <person name="Magrath M.J.L."/>
            <person name="Mikheyev A.S."/>
        </authorList>
    </citation>
    <scope>NUCLEOTIDE SEQUENCE [LARGE SCALE GENOMIC DNA]</scope>
    <source>
        <strain evidence="2">Daus_M_001</strain>
        <tissue evidence="2">Leg muscle</tissue>
    </source>
</reference>
<gene>
    <name evidence="2" type="ORF">PR048_005278</name>
</gene>
<proteinExistence type="predicted"/>
<comment type="caution">
    <text evidence="2">The sequence shown here is derived from an EMBL/GenBank/DDBJ whole genome shotgun (WGS) entry which is preliminary data.</text>
</comment>
<evidence type="ECO:0000313" key="3">
    <source>
        <dbReference type="Proteomes" id="UP001159363"/>
    </source>
</evidence>
<feature type="compositionally biased region" description="Basic and acidic residues" evidence="1">
    <location>
        <begin position="7"/>
        <end position="18"/>
    </location>
</feature>
<dbReference type="InterPro" id="IPR036397">
    <property type="entry name" value="RNaseH_sf"/>
</dbReference>
<accession>A0ABQ9I7R2</accession>
<dbReference type="Proteomes" id="UP001159363">
    <property type="component" value="Chromosome 2"/>
</dbReference>
<dbReference type="Gene3D" id="3.30.420.10">
    <property type="entry name" value="Ribonuclease H-like superfamily/Ribonuclease H"/>
    <property type="match status" value="1"/>
</dbReference>
<keyword evidence="3" id="KW-1185">Reference proteome</keyword>
<evidence type="ECO:0000256" key="1">
    <source>
        <dbReference type="SAM" id="MobiDB-lite"/>
    </source>
</evidence>
<dbReference type="EMBL" id="JARBHB010000002">
    <property type="protein sequence ID" value="KAJ8892697.1"/>
    <property type="molecule type" value="Genomic_DNA"/>
</dbReference>
<feature type="compositionally biased region" description="Polar residues" evidence="1">
    <location>
        <begin position="32"/>
        <end position="42"/>
    </location>
</feature>
<sequence length="613" mass="67722">MAAPPPAHEKDESTRPADEECENKDAPVNMICSESPQKSSTFVCPDNDDGDYDGNVDLRTVGGDDVGDVDLRTVSSRPETVSDSLMEDIESLNMVAETGTLEENTVDRRQHRRLGTSLLEERILERIRRDPSVSTRHVAATLRAKFGKDGIANFHNNHQREYDKRQATFSDQHFGRPVQVLLDESFHGRWIGQSGLVVWPPCSHDINPMTFYLWGHVKSLVYAAPIANAEVLHRNARRRAIMEEIRSSAKTDVDWSIFCRGVCIKWLYSHRQCIGGPSTIVDIDESKLGKRKNCKGHKAEGQWVFGAVQRHDPSEFFLVPVSRINASTLTKVIRKFSITGVVTSHTTPMVTTTTSGLPDERGTKIASRHASRQRGIVQQWPVIEAMTTSLSVLIAKVITKKTLKTRACLLSQGLERSIFTPRCCECMERRLRAGGILQLMQGTSLTNSCRELHDAASLYSNAEVALEWAAAQSHTSHSPGSIPGGFAPGFSYVGIVLDDAACCGIFRGTPVSHHPCIPAPLHPRDHVMSYPGMKGTNGSQLESPSLGGWSDLLKIWWNMVVREDLRLAFTHVYLNSPKAKVNFNLSELYLGALNGKISSAGPGVDDCVICINS</sequence>
<organism evidence="2 3">
    <name type="scientific">Dryococelus australis</name>
    <dbReference type="NCBI Taxonomy" id="614101"/>
    <lineage>
        <taxon>Eukaryota</taxon>
        <taxon>Metazoa</taxon>
        <taxon>Ecdysozoa</taxon>
        <taxon>Arthropoda</taxon>
        <taxon>Hexapoda</taxon>
        <taxon>Insecta</taxon>
        <taxon>Pterygota</taxon>
        <taxon>Neoptera</taxon>
        <taxon>Polyneoptera</taxon>
        <taxon>Phasmatodea</taxon>
        <taxon>Verophasmatodea</taxon>
        <taxon>Anareolatae</taxon>
        <taxon>Phasmatidae</taxon>
        <taxon>Eurycanthinae</taxon>
        <taxon>Dryococelus</taxon>
    </lineage>
</organism>
<evidence type="ECO:0000313" key="2">
    <source>
        <dbReference type="EMBL" id="KAJ8892697.1"/>
    </source>
</evidence>
<dbReference type="PANTHER" id="PTHR47326">
    <property type="entry name" value="TRANSPOSABLE ELEMENT TC3 TRANSPOSASE-LIKE PROTEIN"/>
    <property type="match status" value="1"/>
</dbReference>
<evidence type="ECO:0008006" key="4">
    <source>
        <dbReference type="Google" id="ProtNLM"/>
    </source>
</evidence>
<feature type="region of interest" description="Disordered" evidence="1">
    <location>
        <begin position="1"/>
        <end position="48"/>
    </location>
</feature>
<name>A0ABQ9I7R2_9NEOP</name>
<protein>
    <recommendedName>
        <fullName evidence="4">Transposase</fullName>
    </recommendedName>
</protein>